<proteinExistence type="inferred from homology"/>
<dbReference type="InterPro" id="IPR036402">
    <property type="entry name" value="EF-Ts_dimer_sf"/>
</dbReference>
<evidence type="ECO:0000256" key="2">
    <source>
        <dbReference type="ARBA" id="ARBA00022768"/>
    </source>
</evidence>
<sequence>MTTNISAQAVKELRKKTSAGMMDCKQALQDSCGSIPKAIEILKQKGLVIAEKKVHRAVAEGCIECYIHVGGKLGVMVEVNCETDFVARRLEFKEFARNIAMQIAASPLVKFISMQDIPKEFVGEQSLSNENMCNKRNLETVLMEQPFIKDPSLTVGELVTQHITLWGENIRIRRFERFLLGGSDL</sequence>
<dbReference type="PROSITE" id="PS01127">
    <property type="entry name" value="EF_TS_2"/>
    <property type="match status" value="1"/>
</dbReference>
<evidence type="ECO:0000256" key="4">
    <source>
        <dbReference type="HAMAP-Rule" id="MF_00050"/>
    </source>
</evidence>
<evidence type="ECO:0000256" key="1">
    <source>
        <dbReference type="ARBA" id="ARBA00005532"/>
    </source>
</evidence>
<dbReference type="NCBIfam" id="TIGR00116">
    <property type="entry name" value="tsf"/>
    <property type="match status" value="1"/>
</dbReference>
<dbReference type="GO" id="GO:0005739">
    <property type="term" value="C:mitochondrion"/>
    <property type="evidence" value="ECO:0007669"/>
    <property type="project" value="UniProtKB-SubCell"/>
</dbReference>
<accession>A0A679C9P0</accession>
<dbReference type="AlphaFoldDB" id="A0A679C9P0"/>
<dbReference type="PANTHER" id="PTHR11741">
    <property type="entry name" value="ELONGATION FACTOR TS"/>
    <property type="match status" value="1"/>
</dbReference>
<dbReference type="Pfam" id="PF00889">
    <property type="entry name" value="EF_TS"/>
    <property type="match status" value="1"/>
</dbReference>
<dbReference type="InterPro" id="IPR001816">
    <property type="entry name" value="Transl_elong_EFTs/EF1B"/>
</dbReference>
<comment type="similarity">
    <text evidence="1 4 6">Belongs to the EF-Ts family.</text>
</comment>
<evidence type="ECO:0000313" key="8">
    <source>
        <dbReference type="EMBL" id="BBK20442.1"/>
    </source>
</evidence>
<organism evidence="8">
    <name type="scientific">Cryptomonas sp. CCAC 1634B</name>
    <dbReference type="NCBI Taxonomy" id="2051848"/>
    <lineage>
        <taxon>Eukaryota</taxon>
        <taxon>Cryptophyceae</taxon>
        <taxon>Cryptomonadales</taxon>
        <taxon>Cryptomonadaceae</taxon>
        <taxon>Cryptomonas</taxon>
    </lineage>
</organism>
<reference evidence="8" key="1">
    <citation type="journal article" date="2020" name="Genome Biol. Evol.">
        <title>Comparative plastid genomics of Cryptomonas species reveals fine-scale genomic responses to loss of photosynthesis.</title>
        <authorList>
            <person name="Tanifuji G."/>
            <person name="Kamikawa R."/>
            <person name="Moore C.E."/>
            <person name="Mills T."/>
            <person name="Onodera N.T."/>
            <person name="Kashiyama Y."/>
            <person name="Archibald J.M."/>
            <person name="Inagaki Y."/>
            <person name="Hashimoto T."/>
        </authorList>
    </citation>
    <scope>NUCLEOTIDE SEQUENCE</scope>
    <source>
        <strain evidence="8">CCAC 1634 B</strain>
    </source>
</reference>
<feature type="domain" description="Translation elongation factor EFTs/EF1B dimerisation" evidence="7">
    <location>
        <begin position="57"/>
        <end position="125"/>
    </location>
</feature>
<keyword evidence="2 4" id="KW-0251">Elongation factor</keyword>
<dbReference type="InterPro" id="IPR018101">
    <property type="entry name" value="Transl_elong_Ts_CS"/>
</dbReference>
<comment type="function">
    <text evidence="4 6">Associates with the EF-Tu.GDP complex and induces the exchange of GDP to GTP. It remains bound to the aminoacyl-tRNA.EF-Tu.GTP complex up to the GTP hydrolysis stage on the ribosome.</text>
</comment>
<dbReference type="FunFam" id="1.10.8.10:FF:000001">
    <property type="entry name" value="Elongation factor Ts"/>
    <property type="match status" value="1"/>
</dbReference>
<dbReference type="SUPFAM" id="SSF46934">
    <property type="entry name" value="UBA-like"/>
    <property type="match status" value="1"/>
</dbReference>
<dbReference type="SUPFAM" id="SSF54713">
    <property type="entry name" value="Elongation factor Ts (EF-Ts), dimerisation domain"/>
    <property type="match status" value="1"/>
</dbReference>
<dbReference type="PANTHER" id="PTHR11741:SF0">
    <property type="entry name" value="ELONGATION FACTOR TS, MITOCHONDRIAL"/>
    <property type="match status" value="1"/>
</dbReference>
<dbReference type="InterPro" id="IPR009060">
    <property type="entry name" value="UBA-like_sf"/>
</dbReference>
<dbReference type="GO" id="GO:0003746">
    <property type="term" value="F:translation elongation factor activity"/>
    <property type="evidence" value="ECO:0007669"/>
    <property type="project" value="UniProtKB-UniRule"/>
</dbReference>
<dbReference type="HAMAP" id="MF_00050">
    <property type="entry name" value="EF_Ts"/>
    <property type="match status" value="1"/>
</dbReference>
<gene>
    <name evidence="8" type="primary">tsf</name>
    <name evidence="8" type="ORF">CryM1634B_p007</name>
</gene>
<evidence type="ECO:0000256" key="6">
    <source>
        <dbReference type="RuleBase" id="RU000642"/>
    </source>
</evidence>
<protein>
    <recommendedName>
        <fullName evidence="5">Elongation factor Ts, mitochondrial</fullName>
        <shortName evidence="5">EF-Ts</shortName>
        <shortName evidence="5">EF-TsMt</shortName>
    </recommendedName>
</protein>
<name>A0A679C9P0_9CRYP</name>
<keyword evidence="3 4" id="KW-0648">Protein biosynthesis</keyword>
<dbReference type="Gene3D" id="1.10.8.10">
    <property type="entry name" value="DNA helicase RuvA subunit, C-terminal domain"/>
    <property type="match status" value="1"/>
</dbReference>
<dbReference type="EMBL" id="LC484193">
    <property type="protein sequence ID" value="BBK20442.1"/>
    <property type="molecule type" value="Genomic_DNA"/>
</dbReference>
<keyword evidence="4" id="KW-0963">Cytoplasm</keyword>
<geneLocation type="plastid" evidence="8"/>
<dbReference type="InterPro" id="IPR014039">
    <property type="entry name" value="Transl_elong_EFTs/EF1B_dimer"/>
</dbReference>
<comment type="subcellular location">
    <subcellularLocation>
        <location evidence="4">Cytoplasm</location>
    </subcellularLocation>
    <subcellularLocation>
        <location evidence="5">Mitochondrion</location>
    </subcellularLocation>
</comment>
<keyword evidence="8" id="KW-0934">Plastid</keyword>
<evidence type="ECO:0000256" key="5">
    <source>
        <dbReference type="HAMAP-Rule" id="MF_03135"/>
    </source>
</evidence>
<evidence type="ECO:0000259" key="7">
    <source>
        <dbReference type="Pfam" id="PF00889"/>
    </source>
</evidence>
<keyword evidence="5" id="KW-0496">Mitochondrion</keyword>
<dbReference type="CDD" id="cd14275">
    <property type="entry name" value="UBA_EF-Ts"/>
    <property type="match status" value="1"/>
</dbReference>
<dbReference type="Gene3D" id="3.30.479.20">
    <property type="entry name" value="Elongation factor Ts, dimerisation domain"/>
    <property type="match status" value="1"/>
</dbReference>
<evidence type="ECO:0000256" key="3">
    <source>
        <dbReference type="ARBA" id="ARBA00022917"/>
    </source>
</evidence>
<dbReference type="PROSITE" id="PS01126">
    <property type="entry name" value="EF_TS_1"/>
    <property type="match status" value="1"/>
</dbReference>